<comment type="caution">
    <text evidence="2">The sequence shown here is derived from an EMBL/GenBank/DDBJ whole genome shotgun (WGS) entry which is preliminary data.</text>
</comment>
<accession>A0AAV7T5F9</accession>
<feature type="region of interest" description="Disordered" evidence="1">
    <location>
        <begin position="1"/>
        <end position="86"/>
    </location>
</feature>
<dbReference type="AlphaFoldDB" id="A0AAV7T5F9"/>
<feature type="compositionally biased region" description="Low complexity" evidence="1">
    <location>
        <begin position="26"/>
        <end position="40"/>
    </location>
</feature>
<organism evidence="2 3">
    <name type="scientific">Pleurodeles waltl</name>
    <name type="common">Iberian ribbed newt</name>
    <dbReference type="NCBI Taxonomy" id="8319"/>
    <lineage>
        <taxon>Eukaryota</taxon>
        <taxon>Metazoa</taxon>
        <taxon>Chordata</taxon>
        <taxon>Craniata</taxon>
        <taxon>Vertebrata</taxon>
        <taxon>Euteleostomi</taxon>
        <taxon>Amphibia</taxon>
        <taxon>Batrachia</taxon>
        <taxon>Caudata</taxon>
        <taxon>Salamandroidea</taxon>
        <taxon>Salamandridae</taxon>
        <taxon>Pleurodelinae</taxon>
        <taxon>Pleurodeles</taxon>
    </lineage>
</organism>
<keyword evidence="3" id="KW-1185">Reference proteome</keyword>
<sequence length="103" mass="11194">MGPLSGPRFSRSSRGGEHPLRRRSQHQAAAAAHSQLAQFRARPRSLPQPVSADFRQAETSGHHSKPQTPPAGRTYPTGTPGSGLFCNIDHRHISPDAFDLTSF</sequence>
<protein>
    <submittedName>
        <fullName evidence="2">Uncharacterized protein</fullName>
    </submittedName>
</protein>
<name>A0AAV7T5F9_PLEWA</name>
<dbReference type="EMBL" id="JANPWB010000007">
    <property type="protein sequence ID" value="KAJ1171708.1"/>
    <property type="molecule type" value="Genomic_DNA"/>
</dbReference>
<gene>
    <name evidence="2" type="ORF">NDU88_003566</name>
</gene>
<evidence type="ECO:0000313" key="3">
    <source>
        <dbReference type="Proteomes" id="UP001066276"/>
    </source>
</evidence>
<proteinExistence type="predicted"/>
<reference evidence="2" key="1">
    <citation type="journal article" date="2022" name="bioRxiv">
        <title>Sequencing and chromosome-scale assembly of the giantPleurodeles waltlgenome.</title>
        <authorList>
            <person name="Brown T."/>
            <person name="Elewa A."/>
            <person name="Iarovenko S."/>
            <person name="Subramanian E."/>
            <person name="Araus A.J."/>
            <person name="Petzold A."/>
            <person name="Susuki M."/>
            <person name="Suzuki K.-i.T."/>
            <person name="Hayashi T."/>
            <person name="Toyoda A."/>
            <person name="Oliveira C."/>
            <person name="Osipova E."/>
            <person name="Leigh N.D."/>
            <person name="Simon A."/>
            <person name="Yun M.H."/>
        </authorList>
    </citation>
    <scope>NUCLEOTIDE SEQUENCE</scope>
    <source>
        <strain evidence="2">20211129_DDA</strain>
        <tissue evidence="2">Liver</tissue>
    </source>
</reference>
<evidence type="ECO:0000313" key="2">
    <source>
        <dbReference type="EMBL" id="KAJ1171708.1"/>
    </source>
</evidence>
<dbReference type="Proteomes" id="UP001066276">
    <property type="component" value="Chromosome 4_1"/>
</dbReference>
<evidence type="ECO:0000256" key="1">
    <source>
        <dbReference type="SAM" id="MobiDB-lite"/>
    </source>
</evidence>
<feature type="compositionally biased region" description="Low complexity" evidence="1">
    <location>
        <begin position="1"/>
        <end position="13"/>
    </location>
</feature>